<dbReference type="SMART" id="SM00857">
    <property type="entry name" value="Resolvase"/>
    <property type="match status" value="1"/>
</dbReference>
<dbReference type="Pfam" id="PF00239">
    <property type="entry name" value="Resolvase"/>
    <property type="match status" value="1"/>
</dbReference>
<evidence type="ECO:0000313" key="5">
    <source>
        <dbReference type="Proteomes" id="UP000185490"/>
    </source>
</evidence>
<feature type="coiled-coil region" evidence="1">
    <location>
        <begin position="362"/>
        <end position="438"/>
    </location>
</feature>
<dbReference type="CDD" id="cd00338">
    <property type="entry name" value="Ser_Recombinase"/>
    <property type="match status" value="1"/>
</dbReference>
<organism evidence="4 5">
    <name type="scientific">Thermosipho melanesiensis</name>
    <dbReference type="NCBI Taxonomy" id="46541"/>
    <lineage>
        <taxon>Bacteria</taxon>
        <taxon>Thermotogati</taxon>
        <taxon>Thermotogota</taxon>
        <taxon>Thermotogae</taxon>
        <taxon>Thermotogales</taxon>
        <taxon>Fervidobacteriaceae</taxon>
        <taxon>Thermosipho</taxon>
    </lineage>
</organism>
<keyword evidence="1" id="KW-0175">Coiled coil</keyword>
<dbReference type="PROSITE" id="PS51736">
    <property type="entry name" value="RECOMBINASES_3"/>
    <property type="match status" value="1"/>
</dbReference>
<dbReference type="EMBL" id="CP007389">
    <property type="protein sequence ID" value="APT73449.1"/>
    <property type="molecule type" value="Genomic_DNA"/>
</dbReference>
<dbReference type="Pfam" id="PF07508">
    <property type="entry name" value="Recombinase"/>
    <property type="match status" value="1"/>
</dbReference>
<dbReference type="PANTHER" id="PTHR30461:SF23">
    <property type="entry name" value="DNA RECOMBINASE-RELATED"/>
    <property type="match status" value="1"/>
</dbReference>
<sequence>MYNKHSLPLKAAAYARYSSNNQSELSIEAQLSEIKEYAKNNNIVIVETYVDKAKSAKSADRPEFQRMISDAKKHKFDVILVHKLDRFSRNRYDSLTYSHLLENSNVKLISITEQFSDDPAGELVKSIIESVNEWYINNLRNEVKTKTKYAAMKGYFLGGMPPLGYDLKEVIDEYGKTRKRYAVNHAEAIIVKEIFRLYAEGLSFKKIAESLNQKGYKTKNGGKFKASSISEILRNKKYGGIYIYNQSKHGTRIRSEHDDVIKVEGAVPTIIDRDLFDKVQEKLSKRRRNIQKKHHYLLLNIAYCGACGSRLTGSGGKYPKYICQDWKNKKSTKLVSIGKTKLEKQVISYIKNLLLSIDKIDFSKLTKELNKTEAKREQLYEKQFKELQMKKSDLENKINNLVRAIEKGILIEKLEKEAKDLEIELNKVNQEIKNLHNKTINKYTEEQVREIYIEFMEQLNSDNLLVIEKVIKRLIEKVIVYPGGYVEIKPRKFL</sequence>
<dbReference type="PANTHER" id="PTHR30461">
    <property type="entry name" value="DNA-INVERTASE FROM LAMBDOID PROPHAGE"/>
    <property type="match status" value="1"/>
</dbReference>
<proteinExistence type="predicted"/>
<protein>
    <submittedName>
        <fullName evidence="4">Recombinase</fullName>
    </submittedName>
</protein>
<dbReference type="Gene3D" id="3.90.1750.20">
    <property type="entry name" value="Putative Large Serine Recombinase, Chain B, Domain 2"/>
    <property type="match status" value="1"/>
</dbReference>
<dbReference type="Pfam" id="PF13408">
    <property type="entry name" value="Zn_ribbon_recom"/>
    <property type="match status" value="1"/>
</dbReference>
<dbReference type="Proteomes" id="UP000185490">
    <property type="component" value="Chromosome"/>
</dbReference>
<accession>A0ABM6GD51</accession>
<dbReference type="Gene3D" id="3.40.50.1390">
    <property type="entry name" value="Resolvase, N-terminal catalytic domain"/>
    <property type="match status" value="1"/>
</dbReference>
<gene>
    <name evidence="4" type="ORF">BW47_02160</name>
</gene>
<evidence type="ECO:0000259" key="2">
    <source>
        <dbReference type="PROSITE" id="PS51736"/>
    </source>
</evidence>
<dbReference type="InterPro" id="IPR036162">
    <property type="entry name" value="Resolvase-like_N_sf"/>
</dbReference>
<feature type="domain" description="Recombinase" evidence="3">
    <location>
        <begin position="162"/>
        <end position="289"/>
    </location>
</feature>
<name>A0ABM6GD51_9BACT</name>
<dbReference type="PROSITE" id="PS51737">
    <property type="entry name" value="RECOMBINASE_DNA_BIND"/>
    <property type="match status" value="1"/>
</dbReference>
<evidence type="ECO:0000259" key="3">
    <source>
        <dbReference type="PROSITE" id="PS51737"/>
    </source>
</evidence>
<evidence type="ECO:0000313" key="4">
    <source>
        <dbReference type="EMBL" id="APT73449.1"/>
    </source>
</evidence>
<dbReference type="SUPFAM" id="SSF53041">
    <property type="entry name" value="Resolvase-like"/>
    <property type="match status" value="1"/>
</dbReference>
<feature type="domain" description="Resolvase/invertase-type recombinase catalytic" evidence="2">
    <location>
        <begin position="10"/>
        <end position="158"/>
    </location>
</feature>
<dbReference type="RefSeq" id="WP_012056627.1">
    <property type="nucleotide sequence ID" value="NZ_CP007389.1"/>
</dbReference>
<dbReference type="InterPro" id="IPR011109">
    <property type="entry name" value="DNA_bind_recombinase_dom"/>
</dbReference>
<dbReference type="InterPro" id="IPR050639">
    <property type="entry name" value="SSR_resolvase"/>
</dbReference>
<dbReference type="InterPro" id="IPR038109">
    <property type="entry name" value="DNA_bind_recomb_sf"/>
</dbReference>
<dbReference type="InterPro" id="IPR025827">
    <property type="entry name" value="Zn_ribbon_recom_dom"/>
</dbReference>
<reference evidence="4 5" key="1">
    <citation type="submission" date="2014-02" db="EMBL/GenBank/DDBJ databases">
        <title>Diversity of Thermotogales isolates from hydrothermal vents.</title>
        <authorList>
            <person name="Haverkamp T.H.A."/>
            <person name="Lossouarn J."/>
            <person name="Geslin C."/>
            <person name="Nesbo C.L."/>
        </authorList>
    </citation>
    <scope>NUCLEOTIDE SEQUENCE [LARGE SCALE GENOMIC DNA]</scope>
    <source>
        <strain evidence="4 5">431</strain>
    </source>
</reference>
<evidence type="ECO:0000256" key="1">
    <source>
        <dbReference type="SAM" id="Coils"/>
    </source>
</evidence>
<dbReference type="InterPro" id="IPR006119">
    <property type="entry name" value="Resolv_N"/>
</dbReference>
<keyword evidence="5" id="KW-1185">Reference proteome</keyword>